<accession>A0A3G9A084</accession>
<reference evidence="2 3" key="1">
    <citation type="submission" date="2018-11" db="EMBL/GenBank/DDBJ databases">
        <authorList>
            <person name="Da X."/>
        </authorList>
    </citation>
    <scope>NUCLEOTIDE SEQUENCE [LARGE SCALE GENOMIC DNA]</scope>
    <source>
        <strain evidence="2 3">S14-144</strain>
    </source>
</reference>
<dbReference type="OrthoDB" id="9806902at2"/>
<sequence>MGTGTQALVLSALGISAGAGLEDLAEMVAAGIDPLTLGADPITMSRNAEHAAFVRADPLTWQQGIRRETLAALTSSRATLASAAAALTIPILLVHGERDSLSGVEGVRELANIHPSVTLVEFPEDLHNVIHEHDRDRVEACILNFLSNTFEDLS</sequence>
<dbReference type="AlphaFoldDB" id="A0A3G9A084"/>
<dbReference type="SUPFAM" id="SSF53474">
    <property type="entry name" value="alpha/beta-Hydrolases"/>
    <property type="match status" value="1"/>
</dbReference>
<evidence type="ECO:0000259" key="1">
    <source>
        <dbReference type="Pfam" id="PF12146"/>
    </source>
</evidence>
<evidence type="ECO:0000313" key="3">
    <source>
        <dbReference type="Proteomes" id="UP000268084"/>
    </source>
</evidence>
<evidence type="ECO:0000313" key="2">
    <source>
        <dbReference type="EMBL" id="AZI59191.1"/>
    </source>
</evidence>
<dbReference type="InterPro" id="IPR022742">
    <property type="entry name" value="Hydrolase_4"/>
</dbReference>
<dbReference type="Proteomes" id="UP000268084">
    <property type="component" value="Chromosome"/>
</dbReference>
<dbReference type="EMBL" id="CP034170">
    <property type="protein sequence ID" value="AZI59191.1"/>
    <property type="molecule type" value="Genomic_DNA"/>
</dbReference>
<protein>
    <recommendedName>
        <fullName evidence="1">Serine aminopeptidase S33 domain-containing protein</fullName>
    </recommendedName>
</protein>
<organism evidence="2 3">
    <name type="scientific">Nakamurella antarctica</name>
    <dbReference type="NCBI Taxonomy" id="1902245"/>
    <lineage>
        <taxon>Bacteria</taxon>
        <taxon>Bacillati</taxon>
        <taxon>Actinomycetota</taxon>
        <taxon>Actinomycetes</taxon>
        <taxon>Nakamurellales</taxon>
        <taxon>Nakamurellaceae</taxon>
        <taxon>Nakamurella</taxon>
    </lineage>
</organism>
<dbReference type="Pfam" id="PF12146">
    <property type="entry name" value="Hydrolase_4"/>
    <property type="match status" value="1"/>
</dbReference>
<dbReference type="Gene3D" id="3.40.50.1820">
    <property type="entry name" value="alpha/beta hydrolase"/>
    <property type="match status" value="1"/>
</dbReference>
<dbReference type="KEGG" id="nak:EH165_14625"/>
<keyword evidence="3" id="KW-1185">Reference proteome</keyword>
<proteinExistence type="predicted"/>
<dbReference type="InterPro" id="IPR029058">
    <property type="entry name" value="AB_hydrolase_fold"/>
</dbReference>
<feature type="domain" description="Serine aminopeptidase S33" evidence="1">
    <location>
        <begin position="36"/>
        <end position="134"/>
    </location>
</feature>
<reference evidence="2 3" key="2">
    <citation type="submission" date="2018-12" db="EMBL/GenBank/DDBJ databases">
        <title>Nakamurella antarcticus sp. nov., isolated from Antarctica South Shetland Islands soil.</title>
        <authorList>
            <person name="Peng F."/>
        </authorList>
    </citation>
    <scope>NUCLEOTIDE SEQUENCE [LARGE SCALE GENOMIC DNA]</scope>
    <source>
        <strain evidence="2 3">S14-144</strain>
    </source>
</reference>
<name>A0A3G9A084_9ACTN</name>
<gene>
    <name evidence="2" type="ORF">EH165_14625</name>
</gene>